<feature type="signal peptide" evidence="1">
    <location>
        <begin position="1"/>
        <end position="22"/>
    </location>
</feature>
<feature type="domain" description="Asl1-like glycosyl hydrolase catalytic" evidence="2">
    <location>
        <begin position="69"/>
        <end position="265"/>
    </location>
</feature>
<gene>
    <name evidence="3" type="ORF">OE88DRAFT_1740159</name>
</gene>
<protein>
    <recommendedName>
        <fullName evidence="2">Asl1-like glycosyl hydrolase catalytic domain-containing protein</fullName>
    </recommendedName>
</protein>
<dbReference type="Pfam" id="PF11790">
    <property type="entry name" value="Glyco_hydro_cc"/>
    <property type="match status" value="1"/>
</dbReference>
<proteinExistence type="predicted"/>
<accession>A0A5C3MLL3</accession>
<dbReference type="PANTHER" id="PTHR34154:SF3">
    <property type="entry name" value="ALKALI-SENSITIVE LINKAGE PROTEIN 1"/>
    <property type="match status" value="1"/>
</dbReference>
<evidence type="ECO:0000259" key="2">
    <source>
        <dbReference type="Pfam" id="PF11790"/>
    </source>
</evidence>
<dbReference type="OrthoDB" id="43654at2759"/>
<reference evidence="3 4" key="1">
    <citation type="journal article" date="2019" name="Nat. Ecol. Evol.">
        <title>Megaphylogeny resolves global patterns of mushroom evolution.</title>
        <authorList>
            <person name="Varga T."/>
            <person name="Krizsan K."/>
            <person name="Foldi C."/>
            <person name="Dima B."/>
            <person name="Sanchez-Garcia M."/>
            <person name="Sanchez-Ramirez S."/>
            <person name="Szollosi G.J."/>
            <person name="Szarkandi J.G."/>
            <person name="Papp V."/>
            <person name="Albert L."/>
            <person name="Andreopoulos W."/>
            <person name="Angelini C."/>
            <person name="Antonin V."/>
            <person name="Barry K.W."/>
            <person name="Bougher N.L."/>
            <person name="Buchanan P."/>
            <person name="Buyck B."/>
            <person name="Bense V."/>
            <person name="Catcheside P."/>
            <person name="Chovatia M."/>
            <person name="Cooper J."/>
            <person name="Damon W."/>
            <person name="Desjardin D."/>
            <person name="Finy P."/>
            <person name="Geml J."/>
            <person name="Haridas S."/>
            <person name="Hughes K."/>
            <person name="Justo A."/>
            <person name="Karasinski D."/>
            <person name="Kautmanova I."/>
            <person name="Kiss B."/>
            <person name="Kocsube S."/>
            <person name="Kotiranta H."/>
            <person name="LaButti K.M."/>
            <person name="Lechner B.E."/>
            <person name="Liimatainen K."/>
            <person name="Lipzen A."/>
            <person name="Lukacs Z."/>
            <person name="Mihaltcheva S."/>
            <person name="Morgado L.N."/>
            <person name="Niskanen T."/>
            <person name="Noordeloos M.E."/>
            <person name="Ohm R.A."/>
            <person name="Ortiz-Santana B."/>
            <person name="Ovrebo C."/>
            <person name="Racz N."/>
            <person name="Riley R."/>
            <person name="Savchenko A."/>
            <person name="Shiryaev A."/>
            <person name="Soop K."/>
            <person name="Spirin V."/>
            <person name="Szebenyi C."/>
            <person name="Tomsovsky M."/>
            <person name="Tulloss R.E."/>
            <person name="Uehling J."/>
            <person name="Grigoriev I.V."/>
            <person name="Vagvolgyi C."/>
            <person name="Papp T."/>
            <person name="Martin F.M."/>
            <person name="Miettinen O."/>
            <person name="Hibbett D.S."/>
            <person name="Nagy L.G."/>
        </authorList>
    </citation>
    <scope>NUCLEOTIDE SEQUENCE [LARGE SCALE GENOMIC DNA]</scope>
    <source>
        <strain evidence="3 4">OMC1185</strain>
    </source>
</reference>
<dbReference type="InterPro" id="IPR053183">
    <property type="entry name" value="ASL1"/>
</dbReference>
<dbReference type="GO" id="GO:0009277">
    <property type="term" value="C:fungal-type cell wall"/>
    <property type="evidence" value="ECO:0007669"/>
    <property type="project" value="TreeGrafter"/>
</dbReference>
<evidence type="ECO:0000256" key="1">
    <source>
        <dbReference type="SAM" id="SignalP"/>
    </source>
</evidence>
<dbReference type="Gene3D" id="3.20.20.80">
    <property type="entry name" value="Glycosidases"/>
    <property type="match status" value="1"/>
</dbReference>
<organism evidence="3 4">
    <name type="scientific">Heliocybe sulcata</name>
    <dbReference type="NCBI Taxonomy" id="5364"/>
    <lineage>
        <taxon>Eukaryota</taxon>
        <taxon>Fungi</taxon>
        <taxon>Dikarya</taxon>
        <taxon>Basidiomycota</taxon>
        <taxon>Agaricomycotina</taxon>
        <taxon>Agaricomycetes</taxon>
        <taxon>Gloeophyllales</taxon>
        <taxon>Gloeophyllaceae</taxon>
        <taxon>Heliocybe</taxon>
    </lineage>
</organism>
<dbReference type="STRING" id="5364.A0A5C3MLL3"/>
<dbReference type="GO" id="GO:0071966">
    <property type="term" value="P:fungal-type cell wall polysaccharide metabolic process"/>
    <property type="evidence" value="ECO:0007669"/>
    <property type="project" value="TreeGrafter"/>
</dbReference>
<dbReference type="SUPFAM" id="SSF51445">
    <property type="entry name" value="(Trans)glycosidases"/>
    <property type="match status" value="1"/>
</dbReference>
<dbReference type="EMBL" id="ML213540">
    <property type="protein sequence ID" value="TFK45565.1"/>
    <property type="molecule type" value="Genomic_DNA"/>
</dbReference>
<sequence>MLRLTLLTSAVAIASRTLQVWGAKRGLGWPSDNSLSTRRCAGSRNSTRFFQILIPPYSNPPRSTGSMQDWGQTNTAANDEFPFYAMQWNGGGIQNLASAVASQGVTVVLGFNEPDNAGEANMTPADAATLWKQYIQPLAADGVTLVSPAVTYGGSGLPWMDQFLGNCTACTVDKIAIHWYGGWTGDLEPFVASFQKYDKPIWLTEFGLSWDAGADSYEEFLPLALEYLDGNAYVEKYAFFGAFHSGGAEDMINSDGQLTALGQIYVS</sequence>
<dbReference type="AlphaFoldDB" id="A0A5C3MLL3"/>
<evidence type="ECO:0000313" key="3">
    <source>
        <dbReference type="EMBL" id="TFK45565.1"/>
    </source>
</evidence>
<evidence type="ECO:0000313" key="4">
    <source>
        <dbReference type="Proteomes" id="UP000305948"/>
    </source>
</evidence>
<dbReference type="InterPro" id="IPR024655">
    <property type="entry name" value="Asl1_glyco_hydro_catalytic"/>
</dbReference>
<keyword evidence="4" id="KW-1185">Reference proteome</keyword>
<dbReference type="Proteomes" id="UP000305948">
    <property type="component" value="Unassembled WGS sequence"/>
</dbReference>
<dbReference type="PANTHER" id="PTHR34154">
    <property type="entry name" value="ALKALI-SENSITIVE LINKAGE PROTEIN 1"/>
    <property type="match status" value="1"/>
</dbReference>
<dbReference type="InterPro" id="IPR017853">
    <property type="entry name" value="GH"/>
</dbReference>
<name>A0A5C3MLL3_9AGAM</name>
<feature type="chain" id="PRO_5022786479" description="Asl1-like glycosyl hydrolase catalytic domain-containing protein" evidence="1">
    <location>
        <begin position="23"/>
        <end position="267"/>
    </location>
</feature>
<keyword evidence="1" id="KW-0732">Signal</keyword>